<dbReference type="PANTHER" id="PTHR24238">
    <property type="entry name" value="G-PROTEIN COUPLED RECEPTOR"/>
    <property type="match status" value="1"/>
</dbReference>
<comment type="similarity">
    <text evidence="8">Belongs to the G-protein coupled receptor 1 family.</text>
</comment>
<dbReference type="InterPro" id="IPR017452">
    <property type="entry name" value="GPCR_Rhodpsn_7TM"/>
</dbReference>
<dbReference type="PROSITE" id="PS50262">
    <property type="entry name" value="G_PROTEIN_RECEP_F1_2"/>
    <property type="match status" value="1"/>
</dbReference>
<protein>
    <recommendedName>
        <fullName evidence="10">G-protein coupled receptors family 1 profile domain-containing protein</fullName>
    </recommendedName>
</protein>
<keyword evidence="3 9" id="KW-1133">Transmembrane helix</keyword>
<feature type="transmembrane region" description="Helical" evidence="9">
    <location>
        <begin position="32"/>
        <end position="57"/>
    </location>
</feature>
<dbReference type="PRINTS" id="PR00237">
    <property type="entry name" value="GPCRRHODOPSN"/>
</dbReference>
<evidence type="ECO:0000256" key="1">
    <source>
        <dbReference type="ARBA" id="ARBA00004141"/>
    </source>
</evidence>
<dbReference type="CDD" id="cd00637">
    <property type="entry name" value="7tm_classA_rhodopsin-like"/>
    <property type="match status" value="1"/>
</dbReference>
<reference evidence="11" key="1">
    <citation type="journal article" date="2021" name="Genome Biol. Evol.">
        <title>A High-Quality Reference Genome for a Parasitic Bivalve with Doubly Uniparental Inheritance (Bivalvia: Unionida).</title>
        <authorList>
            <person name="Smith C.H."/>
        </authorList>
    </citation>
    <scope>NUCLEOTIDE SEQUENCE</scope>
    <source>
        <strain evidence="11">CHS0354</strain>
    </source>
</reference>
<comment type="caution">
    <text evidence="11">The sequence shown here is derived from an EMBL/GenBank/DDBJ whole genome shotgun (WGS) entry which is preliminary data.</text>
</comment>
<feature type="transmembrane region" description="Helical" evidence="9">
    <location>
        <begin position="323"/>
        <end position="345"/>
    </location>
</feature>
<name>A0AAE0T9V2_9BIVA</name>
<evidence type="ECO:0000256" key="3">
    <source>
        <dbReference type="ARBA" id="ARBA00022989"/>
    </source>
</evidence>
<keyword evidence="7 8" id="KW-0807">Transducer</keyword>
<feature type="transmembrane region" description="Helical" evidence="9">
    <location>
        <begin position="105"/>
        <end position="126"/>
    </location>
</feature>
<evidence type="ECO:0000256" key="9">
    <source>
        <dbReference type="SAM" id="Phobius"/>
    </source>
</evidence>
<evidence type="ECO:0000313" key="11">
    <source>
        <dbReference type="EMBL" id="KAK3606440.1"/>
    </source>
</evidence>
<dbReference type="Proteomes" id="UP001195483">
    <property type="component" value="Unassembled WGS sequence"/>
</dbReference>
<evidence type="ECO:0000256" key="4">
    <source>
        <dbReference type="ARBA" id="ARBA00023040"/>
    </source>
</evidence>
<dbReference type="PROSITE" id="PS00237">
    <property type="entry name" value="G_PROTEIN_RECEP_F1_1"/>
    <property type="match status" value="1"/>
</dbReference>
<feature type="transmembrane region" description="Helical" evidence="9">
    <location>
        <begin position="69"/>
        <end position="93"/>
    </location>
</feature>
<evidence type="ECO:0000256" key="7">
    <source>
        <dbReference type="ARBA" id="ARBA00023224"/>
    </source>
</evidence>
<dbReference type="Gene3D" id="1.20.1070.10">
    <property type="entry name" value="Rhodopsin 7-helix transmembrane proteins"/>
    <property type="match status" value="1"/>
</dbReference>
<organism evidence="11 12">
    <name type="scientific">Potamilus streckersoni</name>
    <dbReference type="NCBI Taxonomy" id="2493646"/>
    <lineage>
        <taxon>Eukaryota</taxon>
        <taxon>Metazoa</taxon>
        <taxon>Spiralia</taxon>
        <taxon>Lophotrochozoa</taxon>
        <taxon>Mollusca</taxon>
        <taxon>Bivalvia</taxon>
        <taxon>Autobranchia</taxon>
        <taxon>Heteroconchia</taxon>
        <taxon>Palaeoheterodonta</taxon>
        <taxon>Unionida</taxon>
        <taxon>Unionoidea</taxon>
        <taxon>Unionidae</taxon>
        <taxon>Ambleminae</taxon>
        <taxon>Lampsilini</taxon>
        <taxon>Potamilus</taxon>
    </lineage>
</organism>
<keyword evidence="5 9" id="KW-0472">Membrane</keyword>
<evidence type="ECO:0000256" key="5">
    <source>
        <dbReference type="ARBA" id="ARBA00023136"/>
    </source>
</evidence>
<evidence type="ECO:0000259" key="10">
    <source>
        <dbReference type="PROSITE" id="PS50262"/>
    </source>
</evidence>
<reference evidence="11" key="2">
    <citation type="journal article" date="2021" name="Genome Biol. Evol.">
        <title>Developing a high-quality reference genome for a parasitic bivalve with doubly uniparental inheritance (Bivalvia: Unionida).</title>
        <authorList>
            <person name="Smith C.H."/>
        </authorList>
    </citation>
    <scope>NUCLEOTIDE SEQUENCE</scope>
    <source>
        <strain evidence="11">CHS0354</strain>
        <tissue evidence="11">Mantle</tissue>
    </source>
</reference>
<accession>A0AAE0T9V2</accession>
<keyword evidence="12" id="KW-1185">Reference proteome</keyword>
<gene>
    <name evidence="11" type="ORF">CHS0354_041381</name>
</gene>
<feature type="transmembrane region" description="Helical" evidence="9">
    <location>
        <begin position="365"/>
        <end position="384"/>
    </location>
</feature>
<keyword evidence="2 8" id="KW-0812">Transmembrane</keyword>
<comment type="subcellular location">
    <subcellularLocation>
        <location evidence="1">Membrane</location>
        <topology evidence="1">Multi-pass membrane protein</topology>
    </subcellularLocation>
</comment>
<evidence type="ECO:0000313" key="12">
    <source>
        <dbReference type="Proteomes" id="UP001195483"/>
    </source>
</evidence>
<feature type="transmembrane region" description="Helical" evidence="9">
    <location>
        <begin position="147"/>
        <end position="167"/>
    </location>
</feature>
<keyword evidence="4 8" id="KW-0297">G-protein coupled receptor</keyword>
<evidence type="ECO:0000256" key="8">
    <source>
        <dbReference type="RuleBase" id="RU000688"/>
    </source>
</evidence>
<evidence type="ECO:0000256" key="6">
    <source>
        <dbReference type="ARBA" id="ARBA00023170"/>
    </source>
</evidence>
<dbReference type="GO" id="GO:0016020">
    <property type="term" value="C:membrane"/>
    <property type="evidence" value="ECO:0007669"/>
    <property type="project" value="UniProtKB-SubCell"/>
</dbReference>
<keyword evidence="6 8" id="KW-0675">Receptor</keyword>
<proteinExistence type="inferred from homology"/>
<dbReference type="PANTHER" id="PTHR24238:SF47">
    <property type="entry name" value="ECDYSTEROIDS_DOPAMINE RECEPTOR-RELATED"/>
    <property type="match status" value="1"/>
</dbReference>
<feature type="domain" description="G-protein coupled receptors family 1 profile" evidence="10">
    <location>
        <begin position="48"/>
        <end position="381"/>
    </location>
</feature>
<dbReference type="GO" id="GO:0004930">
    <property type="term" value="F:G protein-coupled receptor activity"/>
    <property type="evidence" value="ECO:0007669"/>
    <property type="project" value="UniProtKB-KW"/>
</dbReference>
<reference evidence="11" key="3">
    <citation type="submission" date="2023-05" db="EMBL/GenBank/DDBJ databases">
        <authorList>
            <person name="Smith C.H."/>
        </authorList>
    </citation>
    <scope>NUCLEOTIDE SEQUENCE</scope>
    <source>
        <strain evidence="11">CHS0354</strain>
        <tissue evidence="11">Mantle</tissue>
    </source>
</reference>
<evidence type="ECO:0000256" key="2">
    <source>
        <dbReference type="ARBA" id="ARBA00022692"/>
    </source>
</evidence>
<dbReference type="AlphaFoldDB" id="A0AAE0T9V2"/>
<sequence length="425" mass="48870">MAVKAENSSMNSNMYSNLKLHDLNDDKMKVNIGVIVFISILMILGLLGNSNTIFIYLKKYKPSTYRTFILFLAIVDLATCCLSMPVGLIILRFPLMFPYAETCKGFYFFTYSMCIGSTLILITIAADRYRKICVPHGVQLSVRMAKYICILDLFLALLFSWPCIVLFGNKHYGNNNRHGTGCYYSDEFRKTSYPATYNYFIAFMFSLTVVAMLIIYGLIGRQIQLRHRKGQPNTQMQASEQKDKINLDNINNSTTTESLKVMVARQHIQEKIGESSCFCSLDDVIDIKQYRCQQEQTSIPHTKNDSKEWSILKRRRSNTSIKIMLIMTVVFFASFLPHLFLSIIAMKRKDISPNLSLTEKATYQIFSWSFYINNVAFPIIYGFCDAKFIKETLDPTSQFYNDSSISRVKVGLTRWTSESVLKIPF</sequence>
<dbReference type="InterPro" id="IPR000276">
    <property type="entry name" value="GPCR_Rhodpsn"/>
</dbReference>
<dbReference type="EMBL" id="JAEAOA010002346">
    <property type="protein sequence ID" value="KAK3606440.1"/>
    <property type="molecule type" value="Genomic_DNA"/>
</dbReference>
<dbReference type="SUPFAM" id="SSF81321">
    <property type="entry name" value="Family A G protein-coupled receptor-like"/>
    <property type="match status" value="1"/>
</dbReference>
<feature type="transmembrane region" description="Helical" evidence="9">
    <location>
        <begin position="197"/>
        <end position="219"/>
    </location>
</feature>
<dbReference type="Pfam" id="PF00001">
    <property type="entry name" value="7tm_1"/>
    <property type="match status" value="1"/>
</dbReference>